<protein>
    <submittedName>
        <fullName evidence="2">Uncharacterized protein</fullName>
    </submittedName>
</protein>
<sequence>MKTVRQLSIAVLVLVCAVNLYAGARMIMDPTGNSLGLPFYLLNGTVFKDYTIPGWILLIGFGVLSLFTIIVTLKKVHWYPTAIVVQGLVIVVIVIAQMFMVGNDFFLQYFFLMMGFFLVALGFLQNQMKKANAQNHSSGQNQHHPHRHHHH</sequence>
<evidence type="ECO:0000313" key="3">
    <source>
        <dbReference type="Proteomes" id="UP000198711"/>
    </source>
</evidence>
<keyword evidence="1" id="KW-1133">Transmembrane helix</keyword>
<reference evidence="2 3" key="1">
    <citation type="submission" date="2016-10" db="EMBL/GenBank/DDBJ databases">
        <authorList>
            <person name="Varghese N."/>
            <person name="Submissions S."/>
        </authorList>
    </citation>
    <scope>NUCLEOTIDE SEQUENCE [LARGE SCALE GENOMIC DNA]</scope>
    <source>
        <strain evidence="2 3">DSM 25353</strain>
    </source>
</reference>
<organism evidence="2 3">
    <name type="scientific">Hydrobacter penzbergensis</name>
    <dbReference type="NCBI Taxonomy" id="1235997"/>
    <lineage>
        <taxon>Bacteria</taxon>
        <taxon>Pseudomonadati</taxon>
        <taxon>Bacteroidota</taxon>
        <taxon>Chitinophagia</taxon>
        <taxon>Chitinophagales</taxon>
        <taxon>Chitinophagaceae</taxon>
        <taxon>Hydrobacter</taxon>
    </lineage>
</organism>
<name>A0A8X8LH99_9BACT</name>
<feature type="transmembrane region" description="Helical" evidence="1">
    <location>
        <begin position="52"/>
        <end position="71"/>
    </location>
</feature>
<feature type="transmembrane region" description="Helical" evidence="1">
    <location>
        <begin position="106"/>
        <end position="124"/>
    </location>
</feature>
<evidence type="ECO:0000313" key="2">
    <source>
        <dbReference type="EMBL" id="SDX64945.1"/>
    </source>
</evidence>
<dbReference type="EMBL" id="FNNO01000023">
    <property type="protein sequence ID" value="SDX64945.1"/>
    <property type="molecule type" value="Genomic_DNA"/>
</dbReference>
<dbReference type="Proteomes" id="UP000198711">
    <property type="component" value="Unassembled WGS sequence"/>
</dbReference>
<keyword evidence="1" id="KW-0812">Transmembrane</keyword>
<accession>A0A8X8LH99</accession>
<proteinExistence type="predicted"/>
<dbReference type="AlphaFoldDB" id="A0A8X8LH99"/>
<dbReference type="RefSeq" id="WP_092726970.1">
    <property type="nucleotide sequence ID" value="NZ_FNNO01000023.1"/>
</dbReference>
<evidence type="ECO:0000256" key="1">
    <source>
        <dbReference type="SAM" id="Phobius"/>
    </source>
</evidence>
<comment type="caution">
    <text evidence="2">The sequence shown here is derived from an EMBL/GenBank/DDBJ whole genome shotgun (WGS) entry which is preliminary data.</text>
</comment>
<feature type="transmembrane region" description="Helical" evidence="1">
    <location>
        <begin position="78"/>
        <end position="100"/>
    </location>
</feature>
<keyword evidence="1" id="KW-0472">Membrane</keyword>
<keyword evidence="3" id="KW-1185">Reference proteome</keyword>
<gene>
    <name evidence="2" type="ORF">SAMN05444410_1238</name>
</gene>